<dbReference type="InterPro" id="IPR058625">
    <property type="entry name" value="MdtA-like_BSH"/>
</dbReference>
<dbReference type="Proteomes" id="UP000554837">
    <property type="component" value="Unassembled WGS sequence"/>
</dbReference>
<dbReference type="Gene3D" id="2.40.50.100">
    <property type="match status" value="1"/>
</dbReference>
<dbReference type="Gene3D" id="2.40.30.170">
    <property type="match status" value="1"/>
</dbReference>
<feature type="domain" description="Multidrug resistance protein MdtA-like barrel-sandwich hybrid" evidence="5">
    <location>
        <begin position="32"/>
        <end position="161"/>
    </location>
</feature>
<dbReference type="Pfam" id="PF25917">
    <property type="entry name" value="BSH_RND"/>
    <property type="match status" value="1"/>
</dbReference>
<dbReference type="InterPro" id="IPR006143">
    <property type="entry name" value="RND_pump_MFP"/>
</dbReference>
<evidence type="ECO:0000313" key="8">
    <source>
        <dbReference type="Proteomes" id="UP000554837"/>
    </source>
</evidence>
<dbReference type="AlphaFoldDB" id="A0A840SBY3"/>
<feature type="coiled-coil region" evidence="4">
    <location>
        <begin position="104"/>
        <end position="140"/>
    </location>
</feature>
<accession>A0A840SBY3</accession>
<comment type="caution">
    <text evidence="7">The sequence shown here is derived from an EMBL/GenBank/DDBJ whole genome shotgun (WGS) entry which is preliminary data.</text>
</comment>
<feature type="domain" description="Multidrug resistance protein MdtA-like C-terminal permuted SH3" evidence="6">
    <location>
        <begin position="256"/>
        <end position="313"/>
    </location>
</feature>
<dbReference type="Pfam" id="PF25967">
    <property type="entry name" value="RND-MFP_C"/>
    <property type="match status" value="1"/>
</dbReference>
<sequence>MRTQVLQVSEAGQVLEFAAEVRSRSESRLAFRVGGKVLSRHANLGDSVKAGQVLMRLDPQDLKLGADAAQAALIAAKANRDQQAADLKRFKALKDQGFISGAELERRESALQAAQSQFEQARAQAQAQRNQTEYAALQADVAGVITAVDAEPGTVVGTGTPVLRLAQKGARDVVFHVPEHQVQAFRALSATPGALMVRVWGRDELVPAKLRELAEAADPATRTFVAKADIGEPEGLKLGQTATVVFSSPKRSGVVKLPMAALFESKGQPHVWVLEPASMAVRQQAVTVGGADGNAVVVTAGLSPAQEVVVAGVHTLSPGQKVRRYGAAPVAAAASAGTSTR</sequence>
<dbReference type="Gene3D" id="1.10.287.470">
    <property type="entry name" value="Helix hairpin bin"/>
    <property type="match status" value="1"/>
</dbReference>
<evidence type="ECO:0000259" key="6">
    <source>
        <dbReference type="Pfam" id="PF25967"/>
    </source>
</evidence>
<comment type="subcellular location">
    <subcellularLocation>
        <location evidence="1">Cell envelope</location>
    </subcellularLocation>
</comment>
<dbReference type="GO" id="GO:0015562">
    <property type="term" value="F:efflux transmembrane transporter activity"/>
    <property type="evidence" value="ECO:0007669"/>
    <property type="project" value="TreeGrafter"/>
</dbReference>
<reference evidence="7 8" key="1">
    <citation type="submission" date="2020-08" db="EMBL/GenBank/DDBJ databases">
        <title>Genomic Encyclopedia of Type Strains, Phase IV (KMG-IV): sequencing the most valuable type-strain genomes for metagenomic binning, comparative biology and taxonomic classification.</title>
        <authorList>
            <person name="Goeker M."/>
        </authorList>
    </citation>
    <scope>NUCLEOTIDE SEQUENCE [LARGE SCALE GENOMIC DNA]</scope>
    <source>
        <strain evidence="7 8">DSM 23958</strain>
    </source>
</reference>
<organism evidence="7 8">
    <name type="scientific">Inhella inkyongensis</name>
    <dbReference type="NCBI Taxonomy" id="392593"/>
    <lineage>
        <taxon>Bacteria</taxon>
        <taxon>Pseudomonadati</taxon>
        <taxon>Pseudomonadota</taxon>
        <taxon>Betaproteobacteria</taxon>
        <taxon>Burkholderiales</taxon>
        <taxon>Sphaerotilaceae</taxon>
        <taxon>Inhella</taxon>
    </lineage>
</organism>
<dbReference type="InterPro" id="IPR058627">
    <property type="entry name" value="MdtA-like_C"/>
</dbReference>
<dbReference type="NCBIfam" id="TIGR01730">
    <property type="entry name" value="RND_mfp"/>
    <property type="match status" value="1"/>
</dbReference>
<keyword evidence="8" id="KW-1185">Reference proteome</keyword>
<protein>
    <submittedName>
        <fullName evidence="7">RND family efflux transporter MFP subunit</fullName>
    </submittedName>
</protein>
<dbReference type="EMBL" id="JACHHO010000006">
    <property type="protein sequence ID" value="MBB5205849.1"/>
    <property type="molecule type" value="Genomic_DNA"/>
</dbReference>
<dbReference type="GO" id="GO:1990281">
    <property type="term" value="C:efflux pump complex"/>
    <property type="evidence" value="ECO:0007669"/>
    <property type="project" value="TreeGrafter"/>
</dbReference>
<evidence type="ECO:0000256" key="4">
    <source>
        <dbReference type="SAM" id="Coils"/>
    </source>
</evidence>
<evidence type="ECO:0000256" key="2">
    <source>
        <dbReference type="ARBA" id="ARBA00009477"/>
    </source>
</evidence>
<evidence type="ECO:0000256" key="1">
    <source>
        <dbReference type="ARBA" id="ARBA00004196"/>
    </source>
</evidence>
<dbReference type="SUPFAM" id="SSF111369">
    <property type="entry name" value="HlyD-like secretion proteins"/>
    <property type="match status" value="1"/>
</dbReference>
<evidence type="ECO:0000256" key="3">
    <source>
        <dbReference type="ARBA" id="ARBA00022448"/>
    </source>
</evidence>
<evidence type="ECO:0000259" key="5">
    <source>
        <dbReference type="Pfam" id="PF25917"/>
    </source>
</evidence>
<dbReference type="PANTHER" id="PTHR30469:SF38">
    <property type="entry name" value="HLYD FAMILY SECRETION PROTEIN"/>
    <property type="match status" value="1"/>
</dbReference>
<keyword evidence="3" id="KW-0813">Transport</keyword>
<dbReference type="Gene3D" id="2.40.420.20">
    <property type="match status" value="1"/>
</dbReference>
<name>A0A840SBY3_9BURK</name>
<keyword evidence="4" id="KW-0175">Coiled coil</keyword>
<dbReference type="PANTHER" id="PTHR30469">
    <property type="entry name" value="MULTIDRUG RESISTANCE PROTEIN MDTA"/>
    <property type="match status" value="1"/>
</dbReference>
<gene>
    <name evidence="7" type="ORF">HNQ51_003180</name>
</gene>
<comment type="similarity">
    <text evidence="2">Belongs to the membrane fusion protein (MFP) (TC 8.A.1) family.</text>
</comment>
<evidence type="ECO:0000313" key="7">
    <source>
        <dbReference type="EMBL" id="MBB5205849.1"/>
    </source>
</evidence>
<proteinExistence type="inferred from homology"/>